<dbReference type="PANTHER" id="PTHR43539">
    <property type="entry name" value="FLAVIN-BINDING MONOOXYGENASE-LIKE PROTEIN (AFU_ORTHOLOGUE AFUA_4G09220)"/>
    <property type="match status" value="1"/>
</dbReference>
<dbReference type="Proteomes" id="UP000078397">
    <property type="component" value="Unassembled WGS sequence"/>
</dbReference>
<dbReference type="EMBL" id="LSBJ02000002">
    <property type="protein sequence ID" value="OAQ69614.1"/>
    <property type="molecule type" value="Genomic_DNA"/>
</dbReference>
<keyword evidence="1" id="KW-0560">Oxidoreductase</keyword>
<dbReference type="AlphaFoldDB" id="A0A179FVH6"/>
<organism evidence="2 3">
    <name type="scientific">Pochonia chlamydosporia 170</name>
    <dbReference type="NCBI Taxonomy" id="1380566"/>
    <lineage>
        <taxon>Eukaryota</taxon>
        <taxon>Fungi</taxon>
        <taxon>Dikarya</taxon>
        <taxon>Ascomycota</taxon>
        <taxon>Pezizomycotina</taxon>
        <taxon>Sordariomycetes</taxon>
        <taxon>Hypocreomycetidae</taxon>
        <taxon>Hypocreales</taxon>
        <taxon>Clavicipitaceae</taxon>
        <taxon>Pochonia</taxon>
    </lineage>
</organism>
<evidence type="ECO:0000313" key="2">
    <source>
        <dbReference type="EMBL" id="OAQ69614.1"/>
    </source>
</evidence>
<dbReference type="PANTHER" id="PTHR43539:SF68">
    <property type="entry name" value="FLAVIN-BINDING MONOOXYGENASE-LIKE PROTEIN (AFU_ORTHOLOGUE AFUA_4G09220)"/>
    <property type="match status" value="1"/>
</dbReference>
<reference evidence="2 3" key="1">
    <citation type="journal article" date="2016" name="PLoS Pathog.">
        <title>Biosynthesis of antibiotic leucinostatins in bio-control fungus Purpureocillium lilacinum and their inhibition on phytophthora revealed by genome mining.</title>
        <authorList>
            <person name="Wang G."/>
            <person name="Liu Z."/>
            <person name="Lin R."/>
            <person name="Li E."/>
            <person name="Mao Z."/>
            <person name="Ling J."/>
            <person name="Yang Y."/>
            <person name="Yin W.B."/>
            <person name="Xie B."/>
        </authorList>
    </citation>
    <scope>NUCLEOTIDE SEQUENCE [LARGE SCALE GENOMIC DNA]</scope>
    <source>
        <strain evidence="2">170</strain>
    </source>
</reference>
<dbReference type="Gene3D" id="3.50.50.60">
    <property type="entry name" value="FAD/NAD(P)-binding domain"/>
    <property type="match status" value="1"/>
</dbReference>
<sequence>MSAAAATEAPAPTVQHLPGTWNILLAQFPAPEDIGDVDPASEAQKIVHLLNRSIFDSNFHAAGDLFTAQGYWRDHLMLSWSFRTVQGPGKIQEFLEQCAKSRDGFRIKHLAIDSSSPARQPTVSPIDGEGKVTGVSAFLSVESVLGAGEGLVRLAKEDGKWKIYTIYTSLRSLKGHPEGAYSGRPQGVNHGEQIGRQNWADRRSSARDYRDGSEPAVLIVGAGQAGLTAAVRLQMQGVNTLIVDRNDRVGDNWRRRYHHLVLHDPVWYDHLPYLNFPPQWPVFTPKDKLAQWFQSYADLMELNVWTKTALTEASWDEAEKRWTVHIERTKADGSQEKRTFHPRHIIQATGHSGQKNEPVIKGRESFLGDFICHSSEFPGAREDAKGRRAVVVGSCNSALDIAQDFYEKGYDVTIVQRSSTHVVSSYGITEIALKGLYSEGGPPVMDADLIVQSMPNSMLKAIQVKVAEMQRAHDKDMLEGLAKAGFKVDNGPDGSGVFFKYFQRGGGYYIDVGASKLIIDGKIKVKQGQEIAEILPHGLRLSDNSELQADEIVLATGYQSMRTHARQIFGDKVADKVEDVWGFNEEGEWRTIWQRSGHPGFWFHGGNLGLCRYYSQLLALQIKGLEEKLYELDEK</sequence>
<keyword evidence="3" id="KW-1185">Reference proteome</keyword>
<dbReference type="GO" id="GO:0004497">
    <property type="term" value="F:monooxygenase activity"/>
    <property type="evidence" value="ECO:0007669"/>
    <property type="project" value="TreeGrafter"/>
</dbReference>
<dbReference type="RefSeq" id="XP_018146151.1">
    <property type="nucleotide sequence ID" value="XM_018289980.1"/>
</dbReference>
<dbReference type="GO" id="GO:0050660">
    <property type="term" value="F:flavin adenine dinucleotide binding"/>
    <property type="evidence" value="ECO:0007669"/>
    <property type="project" value="TreeGrafter"/>
</dbReference>
<dbReference type="GeneID" id="28853974"/>
<gene>
    <name evidence="2" type="ORF">VFPPC_11946</name>
</gene>
<proteinExistence type="predicted"/>
<dbReference type="InterPro" id="IPR050982">
    <property type="entry name" value="Auxin_biosynth/cation_transpt"/>
</dbReference>
<dbReference type="OrthoDB" id="74360at2759"/>
<dbReference type="Pfam" id="PF13738">
    <property type="entry name" value="Pyr_redox_3"/>
    <property type="match status" value="1"/>
</dbReference>
<dbReference type="KEGG" id="pchm:VFPPC_11946"/>
<dbReference type="PRINTS" id="PR00411">
    <property type="entry name" value="PNDRDTASEI"/>
</dbReference>
<accession>A0A179FVH6</accession>
<name>A0A179FVH6_METCM</name>
<dbReference type="InterPro" id="IPR036188">
    <property type="entry name" value="FAD/NAD-bd_sf"/>
</dbReference>
<comment type="caution">
    <text evidence="2">The sequence shown here is derived from an EMBL/GenBank/DDBJ whole genome shotgun (WGS) entry which is preliminary data.</text>
</comment>
<evidence type="ECO:0000256" key="1">
    <source>
        <dbReference type="ARBA" id="ARBA00023002"/>
    </source>
</evidence>
<evidence type="ECO:0000313" key="3">
    <source>
        <dbReference type="Proteomes" id="UP000078397"/>
    </source>
</evidence>
<protein>
    <submittedName>
        <fullName evidence="2">FAD dependent oxidoreductase</fullName>
    </submittedName>
</protein>
<dbReference type="SUPFAM" id="SSF51905">
    <property type="entry name" value="FAD/NAD(P)-binding domain"/>
    <property type="match status" value="1"/>
</dbReference>